<dbReference type="EMBL" id="GIKN01002191">
    <property type="protein sequence ID" value="NIE44464.1"/>
    <property type="molecule type" value="Transcribed_RNA"/>
</dbReference>
<reference evidence="1" key="1">
    <citation type="submission" date="2020-03" db="EMBL/GenBank/DDBJ databases">
        <title>A transcriptome and proteome of the tick Rhipicephalus microplus shaped by the genetic composition of its hosts and developmental stage.</title>
        <authorList>
            <person name="Garcia G.R."/>
            <person name="Ribeiro J.M.C."/>
            <person name="Maruyama S.R."/>
            <person name="Gardinasse L.G."/>
            <person name="Nelson K."/>
            <person name="Ferreira B.R."/>
            <person name="Andrade T.G."/>
            <person name="Santos I.K.F.M."/>
        </authorList>
    </citation>
    <scope>NUCLEOTIDE SEQUENCE</scope>
    <source>
        <strain evidence="1">NSGR</strain>
        <tissue evidence="1">Salivary glands</tissue>
    </source>
</reference>
<dbReference type="AlphaFoldDB" id="A0A6G5A0H3"/>
<proteinExistence type="predicted"/>
<name>A0A6G5A0H3_RHIMP</name>
<evidence type="ECO:0000313" key="1">
    <source>
        <dbReference type="EMBL" id="NIE44464.1"/>
    </source>
</evidence>
<sequence length="166" mass="19038">MLLFFFAYTVFSLDIITYLLRQNNSDNGSVQNGCLRYAQEMCYELRYCTIHLSTSLFAWFKMLSIICKECLMRSAVRGLPINVVHLRFFIKVISVNQSIIEHDSKAQYTSCLALCCCCKVLAVQPVLEPITLCSKQPSMKCQVCNRTLPVIKSFVQHVLAWADILY</sequence>
<organism evidence="1">
    <name type="scientific">Rhipicephalus microplus</name>
    <name type="common">Cattle tick</name>
    <name type="synonym">Boophilus microplus</name>
    <dbReference type="NCBI Taxonomy" id="6941"/>
    <lineage>
        <taxon>Eukaryota</taxon>
        <taxon>Metazoa</taxon>
        <taxon>Ecdysozoa</taxon>
        <taxon>Arthropoda</taxon>
        <taxon>Chelicerata</taxon>
        <taxon>Arachnida</taxon>
        <taxon>Acari</taxon>
        <taxon>Parasitiformes</taxon>
        <taxon>Ixodida</taxon>
        <taxon>Ixodoidea</taxon>
        <taxon>Ixodidae</taxon>
        <taxon>Rhipicephalinae</taxon>
        <taxon>Rhipicephalus</taxon>
        <taxon>Boophilus</taxon>
    </lineage>
</organism>
<protein>
    <submittedName>
        <fullName evidence="1">Putative secreted protein</fullName>
    </submittedName>
</protein>
<accession>A0A6G5A0H3</accession>